<accession>A0ABY9XRA0</accession>
<keyword evidence="1" id="KW-0732">Signal</keyword>
<evidence type="ECO:0000256" key="1">
    <source>
        <dbReference type="SAM" id="SignalP"/>
    </source>
</evidence>
<evidence type="ECO:0000313" key="2">
    <source>
        <dbReference type="EMBL" id="WNH08469.1"/>
    </source>
</evidence>
<evidence type="ECO:0000313" key="3">
    <source>
        <dbReference type="Proteomes" id="UP001302806"/>
    </source>
</evidence>
<dbReference type="InterPro" id="IPR025366">
    <property type="entry name" value="DUF4270"/>
</dbReference>
<reference evidence="2 3" key="1">
    <citation type="submission" date="2023-09" db="EMBL/GenBank/DDBJ databases">
        <title>Thalassobella suaedae gen. nov., sp. nov., a marine bacterium of the family Flavobacteriaceae isolated from a halophyte Suaeda japonica.</title>
        <authorList>
            <person name="Lee S.Y."/>
            <person name="Hwang C.Y."/>
        </authorList>
    </citation>
    <scope>NUCLEOTIDE SEQUENCE [LARGE SCALE GENOMIC DNA]</scope>
    <source>
        <strain evidence="2 3">HL-DH14</strain>
    </source>
</reference>
<feature type="chain" id="PRO_5047235191" evidence="1">
    <location>
        <begin position="26"/>
        <end position="547"/>
    </location>
</feature>
<feature type="signal peptide" evidence="1">
    <location>
        <begin position="1"/>
        <end position="25"/>
    </location>
</feature>
<proteinExistence type="predicted"/>
<dbReference type="Pfam" id="PF14092">
    <property type="entry name" value="DUF4270"/>
    <property type="match status" value="1"/>
</dbReference>
<gene>
    <name evidence="2" type="ORF">RHP51_15265</name>
</gene>
<dbReference type="PROSITE" id="PS51257">
    <property type="entry name" value="PROKAR_LIPOPROTEIN"/>
    <property type="match status" value="1"/>
</dbReference>
<sequence>MKKIIKALKFPVTFLLILVSFIACDKDFSVIESDVLGKENANFLTDSVYLPISAYNKKLDSVQINGLASNLLGVFNDPAYGQTTANIVTQITPTTFNPDFGINTKIDSVVLTIPLFSRTITDSTYTISDSLYGNSPIKLSVYKNDYFLRDFDPNSTLGTSQKYYSKSDGTVLNGTSVINFEDHKSDLILEDLDFIPSNKRIRLDVSDTDGTITTSYSTPALRTKLDTLFWRNTIINKQDDPVLSNPSNFNNYFRGLYFKAEAIDGKGNMILLNLASTGANIIIYYSKDSSVAGERTQSTYTFNFTGNKLNTFINDYNLVSLQNGNKDLGDTKLYLKGGAGSMGVIDLFNGNVEYTDENNTTSIITALDAFKKSYRKTDATGEFIKDSNTGNYILKRLINEVFLTIYEDEEINIGTYSNEFHKYDRIYAYDIENNQSTIDYQIDPIDSKLISLSQRDTILGKYKIRLTEHLNNILLRDSTNTKIGLVLSNNVNYTNNAEILNSNDAVTGIPAAAIISPRGTILYGSNENVPDNKRLKLKIFYTEPKEN</sequence>
<dbReference type="Proteomes" id="UP001302806">
    <property type="component" value="Chromosome"/>
</dbReference>
<dbReference type="EMBL" id="CP134537">
    <property type="protein sequence ID" value="WNH08469.1"/>
    <property type="molecule type" value="Genomic_DNA"/>
</dbReference>
<organism evidence="2 3">
    <name type="scientific">Thalassobellus suaedae</name>
    <dbReference type="NCBI Taxonomy" id="3074124"/>
    <lineage>
        <taxon>Bacteria</taxon>
        <taxon>Pseudomonadati</taxon>
        <taxon>Bacteroidota</taxon>
        <taxon>Flavobacteriia</taxon>
        <taxon>Flavobacteriales</taxon>
        <taxon>Flavobacteriaceae</taxon>
        <taxon>Thalassobellus</taxon>
    </lineage>
</organism>
<name>A0ABY9XRA0_9FLAO</name>
<dbReference type="RefSeq" id="WP_415865128.1">
    <property type="nucleotide sequence ID" value="NZ_CP134537.1"/>
</dbReference>
<protein>
    <submittedName>
        <fullName evidence="2">DUF4270 domain-containing protein</fullName>
    </submittedName>
</protein>